<feature type="transmembrane region" description="Helical" evidence="1">
    <location>
        <begin position="12"/>
        <end position="30"/>
    </location>
</feature>
<accession>A0ABR6IQ85</accession>
<gene>
    <name evidence="2" type="ORF">GGD56_003906</name>
</gene>
<evidence type="ECO:0000313" key="3">
    <source>
        <dbReference type="Proteomes" id="UP000551353"/>
    </source>
</evidence>
<dbReference type="Proteomes" id="UP000551353">
    <property type="component" value="Unassembled WGS sequence"/>
</dbReference>
<keyword evidence="1" id="KW-0472">Membrane</keyword>
<keyword evidence="3" id="KW-1185">Reference proteome</keyword>
<dbReference type="EMBL" id="JACIFX010000004">
    <property type="protein sequence ID" value="MBB4230055.1"/>
    <property type="molecule type" value="Genomic_DNA"/>
</dbReference>
<proteinExistence type="predicted"/>
<reference evidence="2 3" key="1">
    <citation type="submission" date="2020-08" db="EMBL/GenBank/DDBJ databases">
        <title>Genomic Encyclopedia of Type Strains, Phase IV (KMG-V): Genome sequencing to study the core and pangenomes of soil and plant-associated prokaryotes.</title>
        <authorList>
            <person name="Whitman W."/>
        </authorList>
    </citation>
    <scope>NUCLEOTIDE SEQUENCE [LARGE SCALE GENOMIC DNA]</scope>
    <source>
        <strain evidence="2 3">SEMIA 4087</strain>
    </source>
</reference>
<organism evidence="2 3">
    <name type="scientific">Rhizobium mongolense</name>
    <dbReference type="NCBI Taxonomy" id="57676"/>
    <lineage>
        <taxon>Bacteria</taxon>
        <taxon>Pseudomonadati</taxon>
        <taxon>Pseudomonadota</taxon>
        <taxon>Alphaproteobacteria</taxon>
        <taxon>Hyphomicrobiales</taxon>
        <taxon>Rhizobiaceae</taxon>
        <taxon>Rhizobium/Agrobacterium group</taxon>
        <taxon>Rhizobium</taxon>
    </lineage>
</organism>
<evidence type="ECO:0000313" key="2">
    <source>
        <dbReference type="EMBL" id="MBB4230055.1"/>
    </source>
</evidence>
<comment type="caution">
    <text evidence="2">The sequence shown here is derived from an EMBL/GenBank/DDBJ whole genome shotgun (WGS) entry which is preliminary data.</text>
</comment>
<keyword evidence="1" id="KW-0812">Transmembrane</keyword>
<sequence length="31" mass="3350">MDVYGMISDSTSMISTGIMAILIGYVVVRLL</sequence>
<keyword evidence="1" id="KW-1133">Transmembrane helix</keyword>
<name>A0ABR6IQ85_9HYPH</name>
<evidence type="ECO:0000256" key="1">
    <source>
        <dbReference type="SAM" id="Phobius"/>
    </source>
</evidence>
<protein>
    <submittedName>
        <fullName evidence="2">Uncharacterized protein</fullName>
    </submittedName>
</protein>